<keyword evidence="2" id="KW-1185">Reference proteome</keyword>
<dbReference type="RefSeq" id="WP_201082669.1">
    <property type="nucleotide sequence ID" value="NZ_CP067421.1"/>
</dbReference>
<dbReference type="Proteomes" id="UP000595197">
    <property type="component" value="Plasmid pTT6-1"/>
</dbReference>
<evidence type="ECO:0000313" key="2">
    <source>
        <dbReference type="Proteomes" id="UP000595197"/>
    </source>
</evidence>
<reference evidence="1" key="1">
    <citation type="submission" date="2021-02" db="EMBL/GenBank/DDBJ databases">
        <title>Skermanella TT6 skin isolate.</title>
        <authorList>
            <person name="Lee K."/>
            <person name="Ganzorig M."/>
        </authorList>
    </citation>
    <scope>NUCLEOTIDE SEQUENCE</scope>
    <source>
        <strain evidence="1">TT6</strain>
    </source>
</reference>
<protein>
    <submittedName>
        <fullName evidence="1">Uncharacterized protein</fullName>
    </submittedName>
</protein>
<gene>
    <name evidence="1" type="ORF">IGS68_29305</name>
</gene>
<organism evidence="1 2">
    <name type="scientific">Skermanella cutis</name>
    <dbReference type="NCBI Taxonomy" id="2775420"/>
    <lineage>
        <taxon>Bacteria</taxon>
        <taxon>Pseudomonadati</taxon>
        <taxon>Pseudomonadota</taxon>
        <taxon>Alphaproteobacteria</taxon>
        <taxon>Rhodospirillales</taxon>
        <taxon>Azospirillaceae</taxon>
        <taxon>Skermanella</taxon>
    </lineage>
</organism>
<evidence type="ECO:0000313" key="1">
    <source>
        <dbReference type="EMBL" id="QQP93220.1"/>
    </source>
</evidence>
<sequence>MDITRTSLASGITRTRDIPVTQEQLERWQQGGLIQDVMPELSVEDREFIQSGMTLAEWEQIGLEDDLDDPMRIVELGDWHMQDDGRTETRVNVGQDGDGYHYAVETSLLGGSSETGWSSETFVTPEDARNAGYYVMMEHNIEQQREWERGHEEGLGL</sequence>
<dbReference type="EMBL" id="CP067421">
    <property type="protein sequence ID" value="QQP93220.1"/>
    <property type="molecule type" value="Genomic_DNA"/>
</dbReference>
<keyword evidence="1" id="KW-0614">Plasmid</keyword>
<proteinExistence type="predicted"/>
<geneLocation type="plasmid" evidence="1 2">
    <name>pTT6-1</name>
</geneLocation>
<accession>A0ABX7BFQ0</accession>
<name>A0ABX7BFQ0_9PROT</name>